<protein>
    <submittedName>
        <fullName evidence="2">Uncharacterized protein</fullName>
    </submittedName>
</protein>
<feature type="compositionally biased region" description="Polar residues" evidence="1">
    <location>
        <begin position="1"/>
        <end position="23"/>
    </location>
</feature>
<reference evidence="2" key="1">
    <citation type="journal article" date="2022" name="bioRxiv">
        <title>Sequencing and chromosome-scale assembly of the giantPleurodeles waltlgenome.</title>
        <authorList>
            <person name="Brown T."/>
            <person name="Elewa A."/>
            <person name="Iarovenko S."/>
            <person name="Subramanian E."/>
            <person name="Araus A.J."/>
            <person name="Petzold A."/>
            <person name="Susuki M."/>
            <person name="Suzuki K.-i.T."/>
            <person name="Hayashi T."/>
            <person name="Toyoda A."/>
            <person name="Oliveira C."/>
            <person name="Osipova E."/>
            <person name="Leigh N.D."/>
            <person name="Simon A."/>
            <person name="Yun M.H."/>
        </authorList>
    </citation>
    <scope>NUCLEOTIDE SEQUENCE</scope>
    <source>
        <strain evidence="2">20211129_DDA</strain>
        <tissue evidence="2">Liver</tissue>
    </source>
</reference>
<feature type="region of interest" description="Disordered" evidence="1">
    <location>
        <begin position="1"/>
        <end position="74"/>
    </location>
</feature>
<organism evidence="2 3">
    <name type="scientific">Pleurodeles waltl</name>
    <name type="common">Iberian ribbed newt</name>
    <dbReference type="NCBI Taxonomy" id="8319"/>
    <lineage>
        <taxon>Eukaryota</taxon>
        <taxon>Metazoa</taxon>
        <taxon>Chordata</taxon>
        <taxon>Craniata</taxon>
        <taxon>Vertebrata</taxon>
        <taxon>Euteleostomi</taxon>
        <taxon>Amphibia</taxon>
        <taxon>Batrachia</taxon>
        <taxon>Caudata</taxon>
        <taxon>Salamandroidea</taxon>
        <taxon>Salamandridae</taxon>
        <taxon>Pleurodelinae</taxon>
        <taxon>Pleurodeles</taxon>
    </lineage>
</organism>
<gene>
    <name evidence="2" type="ORF">NDU88_006417</name>
</gene>
<proteinExistence type="predicted"/>
<dbReference type="EMBL" id="JANPWB010000005">
    <property type="protein sequence ID" value="KAJ1189674.1"/>
    <property type="molecule type" value="Genomic_DNA"/>
</dbReference>
<keyword evidence="3" id="KW-1185">Reference proteome</keyword>
<evidence type="ECO:0000313" key="3">
    <source>
        <dbReference type="Proteomes" id="UP001066276"/>
    </source>
</evidence>
<evidence type="ECO:0000256" key="1">
    <source>
        <dbReference type="SAM" id="MobiDB-lite"/>
    </source>
</evidence>
<dbReference type="AlphaFoldDB" id="A0AAV7UME3"/>
<comment type="caution">
    <text evidence="2">The sequence shown here is derived from an EMBL/GenBank/DDBJ whole genome shotgun (WGS) entry which is preliminary data.</text>
</comment>
<evidence type="ECO:0000313" key="2">
    <source>
        <dbReference type="EMBL" id="KAJ1189674.1"/>
    </source>
</evidence>
<name>A0AAV7UME3_PLEWA</name>
<accession>A0AAV7UME3</accession>
<feature type="compositionally biased region" description="Basic and acidic residues" evidence="1">
    <location>
        <begin position="38"/>
        <end position="60"/>
    </location>
</feature>
<sequence>MAAQNGAESPSKTASRQQTSRTRAPSGEYYSVSGTPEEGGHVCTSREEGEDRVGRERLLRDWTPGALQTPALRA</sequence>
<dbReference type="Proteomes" id="UP001066276">
    <property type="component" value="Chromosome 3_1"/>
</dbReference>